<evidence type="ECO:0000256" key="2">
    <source>
        <dbReference type="SAM" id="SignalP"/>
    </source>
</evidence>
<name>A0A939KG50_9CLOT</name>
<dbReference type="GO" id="GO:0055085">
    <property type="term" value="P:transmembrane transport"/>
    <property type="evidence" value="ECO:0007669"/>
    <property type="project" value="InterPro"/>
</dbReference>
<reference evidence="3" key="1">
    <citation type="submission" date="2021-03" db="EMBL/GenBank/DDBJ databases">
        <title>Proteiniclasticum marinus sp. nov., isolated from tidal flat sediment.</title>
        <authorList>
            <person name="Namirimu T."/>
            <person name="Yang J.-A."/>
            <person name="Yang S.-H."/>
            <person name="Kim Y.-J."/>
            <person name="Kwon K.K."/>
        </authorList>
    </citation>
    <scope>NUCLEOTIDE SEQUENCE</scope>
    <source>
        <strain evidence="3">SCR006</strain>
    </source>
</reference>
<dbReference type="NCBIfam" id="TIGR00787">
    <property type="entry name" value="dctP"/>
    <property type="match status" value="1"/>
</dbReference>
<dbReference type="Pfam" id="PF03480">
    <property type="entry name" value="DctP"/>
    <property type="match status" value="1"/>
</dbReference>
<gene>
    <name evidence="3" type="ORF">J3A84_03020</name>
</gene>
<dbReference type="GO" id="GO:0030288">
    <property type="term" value="C:outer membrane-bounded periplasmic space"/>
    <property type="evidence" value="ECO:0007669"/>
    <property type="project" value="InterPro"/>
</dbReference>
<sequence>MFRSKKLVTIALAAMMTVGLAACGEKTDTPAGDQTFNLKLGHNLAEDHAVHLELSDFAEKVKEKTDGTVTVQIFPNGTLGSETDMISQIQNDALDMAKVSASTLGNFSAQYNAYSVPYVFDDQDHYYSVMDGEITQDIFSSTSGDGFIGLTWLDSGSRSFYTKDRAIRTPEDLKGLKIRTMDSQIAIDMMDALGGSATVMGYSDIYTGLQQGVIDGAENNVTALRDHGEVAKFYSFDEHSRIPDIVVLSAKVWDAMTEEQKSAIKEAAMEASDSYKTRWKNFEDEVLEKATNEFGVELVRDVDIKAFQDAVQPIYENLETESPEVFEVVQKIRDAVK</sequence>
<dbReference type="PROSITE" id="PS51257">
    <property type="entry name" value="PROKAR_LIPOPROTEIN"/>
    <property type="match status" value="1"/>
</dbReference>
<evidence type="ECO:0000256" key="1">
    <source>
        <dbReference type="ARBA" id="ARBA00022729"/>
    </source>
</evidence>
<dbReference type="NCBIfam" id="NF037995">
    <property type="entry name" value="TRAP_S1"/>
    <property type="match status" value="1"/>
</dbReference>
<proteinExistence type="predicted"/>
<dbReference type="InterPro" id="IPR038404">
    <property type="entry name" value="TRAP_DctP_sf"/>
</dbReference>
<dbReference type="InterPro" id="IPR018389">
    <property type="entry name" value="DctP_fam"/>
</dbReference>
<organism evidence="3 4">
    <name type="scientific">Proteiniclasticum aestuarii</name>
    <dbReference type="NCBI Taxonomy" id="2817862"/>
    <lineage>
        <taxon>Bacteria</taxon>
        <taxon>Bacillati</taxon>
        <taxon>Bacillota</taxon>
        <taxon>Clostridia</taxon>
        <taxon>Eubacteriales</taxon>
        <taxon>Clostridiaceae</taxon>
        <taxon>Proteiniclasticum</taxon>
    </lineage>
</organism>
<evidence type="ECO:0000313" key="3">
    <source>
        <dbReference type="EMBL" id="MBO1264014.1"/>
    </source>
</evidence>
<protein>
    <submittedName>
        <fullName evidence="3">TRAP transporter substrate-binding protein</fullName>
    </submittedName>
</protein>
<dbReference type="RefSeq" id="WP_207598537.1">
    <property type="nucleotide sequence ID" value="NZ_JAFNJU010000002.1"/>
</dbReference>
<comment type="caution">
    <text evidence="3">The sequence shown here is derived from an EMBL/GenBank/DDBJ whole genome shotgun (WGS) entry which is preliminary data.</text>
</comment>
<evidence type="ECO:0000313" key="4">
    <source>
        <dbReference type="Proteomes" id="UP000664218"/>
    </source>
</evidence>
<dbReference type="Gene3D" id="3.40.190.170">
    <property type="entry name" value="Bacterial extracellular solute-binding protein, family 7"/>
    <property type="match status" value="1"/>
</dbReference>
<dbReference type="InterPro" id="IPR004682">
    <property type="entry name" value="TRAP_DctP"/>
</dbReference>
<dbReference type="CDD" id="cd13671">
    <property type="entry name" value="PBP2_TRAP_SBP_like_3"/>
    <property type="match status" value="1"/>
</dbReference>
<dbReference type="PANTHER" id="PTHR33376:SF2">
    <property type="entry name" value="DICARBOXYLATE-BINDING PERIPLASMIC PROTEIN"/>
    <property type="match status" value="1"/>
</dbReference>
<feature type="chain" id="PRO_5037735997" evidence="2">
    <location>
        <begin position="22"/>
        <end position="337"/>
    </location>
</feature>
<dbReference type="GO" id="GO:0030246">
    <property type="term" value="F:carbohydrate binding"/>
    <property type="evidence" value="ECO:0007669"/>
    <property type="project" value="TreeGrafter"/>
</dbReference>
<dbReference type="PANTHER" id="PTHR33376">
    <property type="match status" value="1"/>
</dbReference>
<dbReference type="AlphaFoldDB" id="A0A939KG50"/>
<feature type="signal peptide" evidence="2">
    <location>
        <begin position="1"/>
        <end position="21"/>
    </location>
</feature>
<dbReference type="EMBL" id="JAFNJU010000002">
    <property type="protein sequence ID" value="MBO1264014.1"/>
    <property type="molecule type" value="Genomic_DNA"/>
</dbReference>
<dbReference type="PIRSF" id="PIRSF006470">
    <property type="entry name" value="DctB"/>
    <property type="match status" value="1"/>
</dbReference>
<accession>A0A939KG50</accession>
<dbReference type="Proteomes" id="UP000664218">
    <property type="component" value="Unassembled WGS sequence"/>
</dbReference>
<keyword evidence="1 2" id="KW-0732">Signal</keyword>
<keyword evidence="4" id="KW-1185">Reference proteome</keyword>